<name>A0A8S8X784_9PROT</name>
<dbReference type="InterPro" id="IPR050523">
    <property type="entry name" value="AKR_Detox_Biosynth"/>
</dbReference>
<evidence type="ECO:0000313" key="4">
    <source>
        <dbReference type="Proteomes" id="UP000681075"/>
    </source>
</evidence>
<evidence type="ECO:0000256" key="1">
    <source>
        <dbReference type="ARBA" id="ARBA00023002"/>
    </source>
</evidence>
<evidence type="ECO:0000313" key="3">
    <source>
        <dbReference type="EMBL" id="GIL38993.1"/>
    </source>
</evidence>
<accession>A0A8S8X784</accession>
<keyword evidence="4" id="KW-1185">Reference proteome</keyword>
<comment type="caution">
    <text evidence="3">The sequence shown here is derived from an EMBL/GenBank/DDBJ whole genome shotgun (WGS) entry which is preliminary data.</text>
</comment>
<reference evidence="3" key="1">
    <citation type="submission" date="2021-02" db="EMBL/GenBank/DDBJ databases">
        <title>Genome sequence of Rhodospirillales sp. strain TMPK1 isolated from soil.</title>
        <authorList>
            <person name="Nakai R."/>
            <person name="Kusada H."/>
            <person name="Tamaki H."/>
        </authorList>
    </citation>
    <scope>NUCLEOTIDE SEQUENCE</scope>
    <source>
        <strain evidence="3">TMPK1</strain>
    </source>
</reference>
<dbReference type="Proteomes" id="UP000681075">
    <property type="component" value="Unassembled WGS sequence"/>
</dbReference>
<protein>
    <submittedName>
        <fullName evidence="3">Aldo/keto reductase</fullName>
    </submittedName>
</protein>
<dbReference type="PRINTS" id="PR00069">
    <property type="entry name" value="ALDKETRDTASE"/>
</dbReference>
<dbReference type="AlphaFoldDB" id="A0A8S8X784"/>
<dbReference type="PANTHER" id="PTHR43364">
    <property type="entry name" value="NADH-SPECIFIC METHYLGLYOXAL REDUCTASE-RELATED"/>
    <property type="match status" value="1"/>
</dbReference>
<gene>
    <name evidence="3" type="ORF">TMPK1_12300</name>
</gene>
<dbReference type="Gene3D" id="3.20.20.100">
    <property type="entry name" value="NADP-dependent oxidoreductase domain"/>
    <property type="match status" value="1"/>
</dbReference>
<dbReference type="InterPro" id="IPR020471">
    <property type="entry name" value="AKR"/>
</dbReference>
<dbReference type="RefSeq" id="WP_420242094.1">
    <property type="nucleotide sequence ID" value="NZ_BOPV01000001.1"/>
</dbReference>
<dbReference type="CDD" id="cd19079">
    <property type="entry name" value="AKR_EcYajO-like"/>
    <property type="match status" value="1"/>
</dbReference>
<dbReference type="SUPFAM" id="SSF51430">
    <property type="entry name" value="NAD(P)-linked oxidoreductase"/>
    <property type="match status" value="1"/>
</dbReference>
<dbReference type="GO" id="GO:0005829">
    <property type="term" value="C:cytosol"/>
    <property type="evidence" value="ECO:0007669"/>
    <property type="project" value="TreeGrafter"/>
</dbReference>
<sequence>MDYVNLGRTGLKVSRLCFGCMTYGLKSWRPWVLTEEEGRPFLDAALDAGINFFDTADQYSLGENEAILGRFLYDRKARNRVVVATKLYNPMSDDPNDRGLSRRHVFQAVDASLKRLGTDWIDLYQLHRWDYHTPIEETIDALNDVVRAGKVRYLGGSSMFAWQFMKAIGLQRANGYAQFVSMQPQLNLLYREEEREMLPLCRSEGIGVIPWSPIARGRLAGATTTSRAATDDIAKRYYPGDAQEVAIVDAVRAVAERRGVNPATLALAWVLSRPGITAPIIGASKPGHFTDAIAALSLQLDDEEKSLLEAPYRPRPVAGPL</sequence>
<dbReference type="EMBL" id="BOPV01000001">
    <property type="protein sequence ID" value="GIL38993.1"/>
    <property type="molecule type" value="Genomic_DNA"/>
</dbReference>
<organism evidence="3 4">
    <name type="scientific">Roseiterribacter gracilis</name>
    <dbReference type="NCBI Taxonomy" id="2812848"/>
    <lineage>
        <taxon>Bacteria</taxon>
        <taxon>Pseudomonadati</taxon>
        <taxon>Pseudomonadota</taxon>
        <taxon>Alphaproteobacteria</taxon>
        <taxon>Rhodospirillales</taxon>
        <taxon>Roseiterribacteraceae</taxon>
        <taxon>Roseiterribacter</taxon>
    </lineage>
</organism>
<dbReference type="Pfam" id="PF00248">
    <property type="entry name" value="Aldo_ket_red"/>
    <property type="match status" value="1"/>
</dbReference>
<dbReference type="PANTHER" id="PTHR43364:SF4">
    <property type="entry name" value="NAD(P)-LINKED OXIDOREDUCTASE SUPERFAMILY PROTEIN"/>
    <property type="match status" value="1"/>
</dbReference>
<keyword evidence="1" id="KW-0560">Oxidoreductase</keyword>
<dbReference type="FunFam" id="3.20.20.100:FF:000004">
    <property type="entry name" value="Oxidoreductase, aldo/keto reductase"/>
    <property type="match status" value="1"/>
</dbReference>
<dbReference type="GO" id="GO:0016491">
    <property type="term" value="F:oxidoreductase activity"/>
    <property type="evidence" value="ECO:0007669"/>
    <property type="project" value="UniProtKB-KW"/>
</dbReference>
<dbReference type="InterPro" id="IPR023210">
    <property type="entry name" value="NADP_OxRdtase_dom"/>
</dbReference>
<proteinExistence type="predicted"/>
<evidence type="ECO:0000259" key="2">
    <source>
        <dbReference type="Pfam" id="PF00248"/>
    </source>
</evidence>
<feature type="domain" description="NADP-dependent oxidoreductase" evidence="2">
    <location>
        <begin position="15"/>
        <end position="309"/>
    </location>
</feature>
<dbReference type="InterPro" id="IPR036812">
    <property type="entry name" value="NAD(P)_OxRdtase_dom_sf"/>
</dbReference>